<protein>
    <submittedName>
        <fullName evidence="4">Uncharacterized protein LOC110989909</fullName>
    </submittedName>
</protein>
<dbReference type="PROSITE" id="PS51257">
    <property type="entry name" value="PROKAR_LIPOPROTEIN"/>
    <property type="match status" value="1"/>
</dbReference>
<dbReference type="Proteomes" id="UP000694845">
    <property type="component" value="Unplaced"/>
</dbReference>
<dbReference type="RefSeq" id="XP_022110301.1">
    <property type="nucleotide sequence ID" value="XM_022254609.1"/>
</dbReference>
<evidence type="ECO:0000256" key="1">
    <source>
        <dbReference type="SAM" id="MobiDB-lite"/>
    </source>
</evidence>
<keyword evidence="2" id="KW-1133">Transmembrane helix</keyword>
<name>A0A8B8A339_ACAPL</name>
<proteinExistence type="predicted"/>
<evidence type="ECO:0000313" key="3">
    <source>
        <dbReference type="Proteomes" id="UP000694845"/>
    </source>
</evidence>
<accession>A0A8B8A339</accession>
<organism evidence="3 4">
    <name type="scientific">Acanthaster planci</name>
    <name type="common">Crown-of-thorns starfish</name>
    <dbReference type="NCBI Taxonomy" id="133434"/>
    <lineage>
        <taxon>Eukaryota</taxon>
        <taxon>Metazoa</taxon>
        <taxon>Echinodermata</taxon>
        <taxon>Eleutherozoa</taxon>
        <taxon>Asterozoa</taxon>
        <taxon>Asteroidea</taxon>
        <taxon>Valvatacea</taxon>
        <taxon>Valvatida</taxon>
        <taxon>Acanthasteridae</taxon>
        <taxon>Acanthaster</taxon>
    </lineage>
</organism>
<feature type="compositionally biased region" description="Polar residues" evidence="1">
    <location>
        <begin position="165"/>
        <end position="192"/>
    </location>
</feature>
<dbReference type="AlphaFoldDB" id="A0A8B8A339"/>
<dbReference type="OMA" id="WFSCATT"/>
<sequence>MGPVKARSIPMLGLIITTIVLSGCGVLWTACSAQTTPQESPELLVRLREHFCTDADASSCKVQGDTICAGLCTTDLDQWFSCATTLSVTAPELCRDTNQVLQCPYSDGILCLYEDGRGLCVYSLATQPFCICGEGDEIFTSPIASDSLIPSQCLPPDETIDEPSTEPTQNEQTTLTSQTPSTMPDGQPSTPVQPDAPGTKAPGFVHTPAAVDGHATIQLPASVTTAAPSTTPETSTDVTVIVVVIVLVILLLLILLLVFLWRSGKLAKLFKKPSNESYTPGVPMN</sequence>
<evidence type="ECO:0000313" key="4">
    <source>
        <dbReference type="RefSeq" id="XP_022110301.1"/>
    </source>
</evidence>
<feature type="transmembrane region" description="Helical" evidence="2">
    <location>
        <begin position="238"/>
        <end position="261"/>
    </location>
</feature>
<dbReference type="GeneID" id="110989909"/>
<keyword evidence="3" id="KW-1185">Reference proteome</keyword>
<keyword evidence="2" id="KW-0472">Membrane</keyword>
<evidence type="ECO:0000256" key="2">
    <source>
        <dbReference type="SAM" id="Phobius"/>
    </source>
</evidence>
<keyword evidence="2" id="KW-0812">Transmembrane</keyword>
<gene>
    <name evidence="4" type="primary">LOC110989909</name>
</gene>
<dbReference type="KEGG" id="aplc:110989909"/>
<feature type="region of interest" description="Disordered" evidence="1">
    <location>
        <begin position="151"/>
        <end position="201"/>
    </location>
</feature>
<reference evidence="4" key="1">
    <citation type="submission" date="2025-08" db="UniProtKB">
        <authorList>
            <consortium name="RefSeq"/>
        </authorList>
    </citation>
    <scope>IDENTIFICATION</scope>
</reference>